<dbReference type="InterPro" id="IPR001810">
    <property type="entry name" value="F-box_dom"/>
</dbReference>
<dbReference type="PANTHER" id="PTHR31672:SF13">
    <property type="entry name" value="F-BOX PROTEIN CPR30-LIKE"/>
    <property type="match status" value="1"/>
</dbReference>
<name>A0ABD2YIU9_9GENT</name>
<evidence type="ECO:0000259" key="1">
    <source>
        <dbReference type="PROSITE" id="PS50181"/>
    </source>
</evidence>
<feature type="domain" description="F-box" evidence="1">
    <location>
        <begin position="1"/>
        <end position="45"/>
    </location>
</feature>
<evidence type="ECO:0000313" key="3">
    <source>
        <dbReference type="Proteomes" id="UP001630127"/>
    </source>
</evidence>
<dbReference type="InterPro" id="IPR050796">
    <property type="entry name" value="SCF_F-box_component"/>
</dbReference>
<dbReference type="Pfam" id="PF00646">
    <property type="entry name" value="F-box"/>
    <property type="match status" value="1"/>
</dbReference>
<comment type="caution">
    <text evidence="2">The sequence shown here is derived from an EMBL/GenBank/DDBJ whole genome shotgun (WGS) entry which is preliminary data.</text>
</comment>
<dbReference type="InterPro" id="IPR006527">
    <property type="entry name" value="F-box-assoc_dom_typ1"/>
</dbReference>
<proteinExistence type="predicted"/>
<evidence type="ECO:0000313" key="2">
    <source>
        <dbReference type="EMBL" id="KAL3507329.1"/>
    </source>
</evidence>
<dbReference type="EMBL" id="JBJUIK010000013">
    <property type="protein sequence ID" value="KAL3507329.1"/>
    <property type="molecule type" value="Genomic_DNA"/>
</dbReference>
<dbReference type="SUPFAM" id="SSF81383">
    <property type="entry name" value="F-box domain"/>
    <property type="match status" value="1"/>
</dbReference>
<dbReference type="InterPro" id="IPR017451">
    <property type="entry name" value="F-box-assoc_interact_dom"/>
</dbReference>
<dbReference type="Pfam" id="PF07734">
    <property type="entry name" value="FBA_1"/>
    <property type="match status" value="1"/>
</dbReference>
<reference evidence="2 3" key="1">
    <citation type="submission" date="2024-11" db="EMBL/GenBank/DDBJ databases">
        <title>A near-complete genome assembly of Cinchona calisaya.</title>
        <authorList>
            <person name="Lian D.C."/>
            <person name="Zhao X.W."/>
            <person name="Wei L."/>
        </authorList>
    </citation>
    <scope>NUCLEOTIDE SEQUENCE [LARGE SCALE GENOMIC DNA]</scope>
    <source>
        <tissue evidence="2">Nenye</tissue>
    </source>
</reference>
<protein>
    <recommendedName>
        <fullName evidence="1">F-box domain-containing protein</fullName>
    </recommendedName>
</protein>
<dbReference type="InterPro" id="IPR036047">
    <property type="entry name" value="F-box-like_dom_sf"/>
</dbReference>
<dbReference type="SMART" id="SM00256">
    <property type="entry name" value="FBOX"/>
    <property type="match status" value="1"/>
</dbReference>
<dbReference type="Gene3D" id="1.20.1280.50">
    <property type="match status" value="1"/>
</dbReference>
<dbReference type="NCBIfam" id="TIGR01640">
    <property type="entry name" value="F_box_assoc_1"/>
    <property type="match status" value="1"/>
</dbReference>
<sequence>MMHIPSEVYEKILVRLEVKDLLRFKCVCRCWADIISSSFFVHRQLEQSKEDPDQNHRRIFLIFPHVTIPYNSCDDKEDSKSNRISKKIPLPRQFSRDDLKIMGSCDGLICLLSKGYYVFLWNPSSRKVEELSQPSYGCANFYWFGRDSTIDGTNYKLIVGVSGDRFDDRRTNTLYVWSSNTNTDRSSYRWTEMGETVYISKVFEDRGTFLNGIVHWPTYEPNMPNRLDFVVSYDLSRCEIRRLHAPAVIQGGIVNSCYTLGVLDGRLCTICKPIKKFEIWMMKEYGRNESWVRMVRLKEFEPNLKLLRPICFLKNGELIADVDRRKLVRYNFVTKTVQIVKTHNNHPMSDVITYLESLISPRDIIQRPPPTTKSNQKDLRQLIGNLRTIRLAPRNKR</sequence>
<accession>A0ABD2YIU9</accession>
<dbReference type="PROSITE" id="PS50181">
    <property type="entry name" value="FBOX"/>
    <property type="match status" value="1"/>
</dbReference>
<dbReference type="Proteomes" id="UP001630127">
    <property type="component" value="Unassembled WGS sequence"/>
</dbReference>
<dbReference type="PANTHER" id="PTHR31672">
    <property type="entry name" value="BNACNNG10540D PROTEIN"/>
    <property type="match status" value="1"/>
</dbReference>
<dbReference type="AlphaFoldDB" id="A0ABD2YIU9"/>
<gene>
    <name evidence="2" type="ORF">ACH5RR_032711</name>
</gene>
<keyword evidence="3" id="KW-1185">Reference proteome</keyword>
<organism evidence="2 3">
    <name type="scientific">Cinchona calisaya</name>
    <dbReference type="NCBI Taxonomy" id="153742"/>
    <lineage>
        <taxon>Eukaryota</taxon>
        <taxon>Viridiplantae</taxon>
        <taxon>Streptophyta</taxon>
        <taxon>Embryophyta</taxon>
        <taxon>Tracheophyta</taxon>
        <taxon>Spermatophyta</taxon>
        <taxon>Magnoliopsida</taxon>
        <taxon>eudicotyledons</taxon>
        <taxon>Gunneridae</taxon>
        <taxon>Pentapetalae</taxon>
        <taxon>asterids</taxon>
        <taxon>lamiids</taxon>
        <taxon>Gentianales</taxon>
        <taxon>Rubiaceae</taxon>
        <taxon>Cinchonoideae</taxon>
        <taxon>Cinchoneae</taxon>
        <taxon>Cinchona</taxon>
    </lineage>
</organism>